<dbReference type="NCBIfam" id="TIGR00711">
    <property type="entry name" value="efflux_EmrB"/>
    <property type="match status" value="1"/>
</dbReference>
<evidence type="ECO:0000256" key="2">
    <source>
        <dbReference type="ARBA" id="ARBA00008537"/>
    </source>
</evidence>
<feature type="transmembrane region" description="Helical" evidence="9">
    <location>
        <begin position="241"/>
        <end position="261"/>
    </location>
</feature>
<proteinExistence type="inferred from homology"/>
<gene>
    <name evidence="11" type="ORF">DSM112329_04156</name>
</gene>
<evidence type="ECO:0000256" key="5">
    <source>
        <dbReference type="ARBA" id="ARBA00022692"/>
    </source>
</evidence>
<feature type="transmembrane region" description="Helical" evidence="9">
    <location>
        <begin position="315"/>
        <end position="332"/>
    </location>
</feature>
<dbReference type="InterPro" id="IPR011701">
    <property type="entry name" value="MFS"/>
</dbReference>
<feature type="transmembrane region" description="Helical" evidence="9">
    <location>
        <begin position="21"/>
        <end position="48"/>
    </location>
</feature>
<keyword evidence="5 9" id="KW-0812">Transmembrane</keyword>
<feature type="compositionally biased region" description="Pro residues" evidence="8">
    <location>
        <begin position="477"/>
        <end position="489"/>
    </location>
</feature>
<name>A0AAU7B061_9ACTN</name>
<dbReference type="RefSeq" id="WP_354698474.1">
    <property type="nucleotide sequence ID" value="NZ_CP114014.1"/>
</dbReference>
<evidence type="ECO:0000256" key="8">
    <source>
        <dbReference type="SAM" id="MobiDB-lite"/>
    </source>
</evidence>
<reference evidence="11" key="1">
    <citation type="submission" date="2022-12" db="EMBL/GenBank/DDBJ databases">
        <title>Paraconexibacter alkalitolerans sp. nov. and Baekduia alba sp. nov., isolated from soil and emended description of the genera Paraconexibacter (Chun et al., 2020) and Baekduia (An et al., 2020).</title>
        <authorList>
            <person name="Vieira S."/>
            <person name="Huber K.J."/>
            <person name="Geppert A."/>
            <person name="Wolf J."/>
            <person name="Neumann-Schaal M."/>
            <person name="Muesken M."/>
            <person name="Overmann J."/>
        </authorList>
    </citation>
    <scope>NUCLEOTIDE SEQUENCE</scope>
    <source>
        <strain evidence="11">AEG42_29</strain>
    </source>
</reference>
<accession>A0AAU7B061</accession>
<dbReference type="AlphaFoldDB" id="A0AAU7B061"/>
<evidence type="ECO:0000256" key="6">
    <source>
        <dbReference type="ARBA" id="ARBA00022989"/>
    </source>
</evidence>
<feature type="transmembrane region" description="Helical" evidence="9">
    <location>
        <begin position="282"/>
        <end position="303"/>
    </location>
</feature>
<comment type="similarity">
    <text evidence="2">Belongs to the major facilitator superfamily. EmrB family.</text>
</comment>
<evidence type="ECO:0000256" key="3">
    <source>
        <dbReference type="ARBA" id="ARBA00022448"/>
    </source>
</evidence>
<feature type="transmembrane region" description="Helical" evidence="9">
    <location>
        <begin position="409"/>
        <end position="428"/>
    </location>
</feature>
<keyword evidence="3" id="KW-0813">Transport</keyword>
<keyword evidence="6 9" id="KW-1133">Transmembrane helix</keyword>
<feature type="transmembrane region" description="Helical" evidence="9">
    <location>
        <begin position="375"/>
        <end position="397"/>
    </location>
</feature>
<dbReference type="Pfam" id="PF07690">
    <property type="entry name" value="MFS_1"/>
    <property type="match status" value="1"/>
</dbReference>
<dbReference type="PANTHER" id="PTHR42718:SF9">
    <property type="entry name" value="MAJOR FACILITATOR SUPERFAMILY MULTIDRUG TRANSPORTER MFSC"/>
    <property type="match status" value="1"/>
</dbReference>
<evidence type="ECO:0000256" key="1">
    <source>
        <dbReference type="ARBA" id="ARBA00004651"/>
    </source>
</evidence>
<dbReference type="InterPro" id="IPR004638">
    <property type="entry name" value="EmrB-like"/>
</dbReference>
<dbReference type="PROSITE" id="PS50850">
    <property type="entry name" value="MFS"/>
    <property type="match status" value="1"/>
</dbReference>
<feature type="transmembrane region" description="Helical" evidence="9">
    <location>
        <begin position="90"/>
        <end position="109"/>
    </location>
</feature>
<sequence>MIRNRQKVAAADDGDALSPEIWRISFVVVLGSIMSILDTTIVNVALQTLGRELDSTLADIQWVVTGYMLALAAVIPLTGWTARRLGAKRVYVTTLILFTASSALCGLAWSTGSLIAFRVLQGAAGGMLLPIGQLMMAEAAGPKQMGRVMSIVGVPMMLAPIFGPTVGGLIVDHLSWRWIFFVNVPFGILAVVAALRVLPAGPRGAVDPLDVRGLVLLTLGVPLVTYGLAEVGETGGFTGPRVLVPTIVGTTLVVLFVLHALRTRFPLLDVRLYRRPTFSSASFAMFSLGAALMGGMILLPLYWQDVRGESATATGLLTAPQGLGMALFMPLSGKLTDRYGGGPLALFGVTLTAVTTIPFGLIGPDTSVLGLSVAMFLRGIGMAFAFMPAMAAAFASLDRADLPHATPQLNVLQRVGGSIGTAVLAVVLQRALSGAETPADQASAYGTAFWVSAGLAAAAIVPCVVLLRAERAARADGPPPPVTPPPPSSPEAVPFAEPVTR</sequence>
<feature type="transmembrane region" description="Helical" evidence="9">
    <location>
        <begin position="344"/>
        <end position="363"/>
    </location>
</feature>
<evidence type="ECO:0000256" key="7">
    <source>
        <dbReference type="ARBA" id="ARBA00023136"/>
    </source>
</evidence>
<dbReference type="Gene3D" id="1.20.1250.20">
    <property type="entry name" value="MFS general substrate transporter like domains"/>
    <property type="match status" value="2"/>
</dbReference>
<feature type="region of interest" description="Disordered" evidence="8">
    <location>
        <begin position="474"/>
        <end position="501"/>
    </location>
</feature>
<feature type="transmembrane region" description="Helical" evidence="9">
    <location>
        <begin position="176"/>
        <end position="197"/>
    </location>
</feature>
<dbReference type="PANTHER" id="PTHR42718">
    <property type="entry name" value="MAJOR FACILITATOR SUPERFAMILY MULTIDRUG TRANSPORTER MFSC"/>
    <property type="match status" value="1"/>
</dbReference>
<dbReference type="GO" id="GO:0005886">
    <property type="term" value="C:plasma membrane"/>
    <property type="evidence" value="ECO:0007669"/>
    <property type="project" value="UniProtKB-SubCell"/>
</dbReference>
<evidence type="ECO:0000256" key="4">
    <source>
        <dbReference type="ARBA" id="ARBA00022475"/>
    </source>
</evidence>
<feature type="transmembrane region" description="Helical" evidence="9">
    <location>
        <begin position="60"/>
        <end position="78"/>
    </location>
</feature>
<dbReference type="KEGG" id="parq:DSM112329_04156"/>
<keyword evidence="4" id="KW-1003">Cell membrane</keyword>
<evidence type="ECO:0000259" key="10">
    <source>
        <dbReference type="PROSITE" id="PS50850"/>
    </source>
</evidence>
<dbReference type="GO" id="GO:0022857">
    <property type="term" value="F:transmembrane transporter activity"/>
    <property type="evidence" value="ECO:0007669"/>
    <property type="project" value="InterPro"/>
</dbReference>
<dbReference type="EMBL" id="CP114014">
    <property type="protein sequence ID" value="XAY07275.1"/>
    <property type="molecule type" value="Genomic_DNA"/>
</dbReference>
<feature type="compositionally biased region" description="Low complexity" evidence="8">
    <location>
        <begin position="490"/>
        <end position="501"/>
    </location>
</feature>
<feature type="transmembrane region" description="Helical" evidence="9">
    <location>
        <begin position="148"/>
        <end position="170"/>
    </location>
</feature>
<dbReference type="InterPro" id="IPR020846">
    <property type="entry name" value="MFS_dom"/>
</dbReference>
<feature type="transmembrane region" description="Helical" evidence="9">
    <location>
        <begin position="448"/>
        <end position="467"/>
    </location>
</feature>
<evidence type="ECO:0000313" key="11">
    <source>
        <dbReference type="EMBL" id="XAY07275.1"/>
    </source>
</evidence>
<protein>
    <recommendedName>
        <fullName evidence="10">Major facilitator superfamily (MFS) profile domain-containing protein</fullName>
    </recommendedName>
</protein>
<dbReference type="InterPro" id="IPR036259">
    <property type="entry name" value="MFS_trans_sf"/>
</dbReference>
<organism evidence="11">
    <name type="scientific">Paraconexibacter sp. AEG42_29</name>
    <dbReference type="NCBI Taxonomy" id="2997339"/>
    <lineage>
        <taxon>Bacteria</taxon>
        <taxon>Bacillati</taxon>
        <taxon>Actinomycetota</taxon>
        <taxon>Thermoleophilia</taxon>
        <taxon>Solirubrobacterales</taxon>
        <taxon>Paraconexibacteraceae</taxon>
        <taxon>Paraconexibacter</taxon>
    </lineage>
</organism>
<comment type="subcellular location">
    <subcellularLocation>
        <location evidence="1">Cell membrane</location>
        <topology evidence="1">Multi-pass membrane protein</topology>
    </subcellularLocation>
</comment>
<feature type="domain" description="Major facilitator superfamily (MFS) profile" evidence="10">
    <location>
        <begin position="24"/>
        <end position="471"/>
    </location>
</feature>
<dbReference type="CDD" id="cd17503">
    <property type="entry name" value="MFS_LmrB_MDR_like"/>
    <property type="match status" value="1"/>
</dbReference>
<keyword evidence="7 9" id="KW-0472">Membrane</keyword>
<dbReference type="SUPFAM" id="SSF103473">
    <property type="entry name" value="MFS general substrate transporter"/>
    <property type="match status" value="1"/>
</dbReference>
<evidence type="ECO:0000256" key="9">
    <source>
        <dbReference type="SAM" id="Phobius"/>
    </source>
</evidence>